<organism evidence="2 3">
    <name type="scientific">Oedothorax gibbosus</name>
    <dbReference type="NCBI Taxonomy" id="931172"/>
    <lineage>
        <taxon>Eukaryota</taxon>
        <taxon>Metazoa</taxon>
        <taxon>Ecdysozoa</taxon>
        <taxon>Arthropoda</taxon>
        <taxon>Chelicerata</taxon>
        <taxon>Arachnida</taxon>
        <taxon>Araneae</taxon>
        <taxon>Araneomorphae</taxon>
        <taxon>Entelegynae</taxon>
        <taxon>Araneoidea</taxon>
        <taxon>Linyphiidae</taxon>
        <taxon>Erigoninae</taxon>
        <taxon>Oedothorax</taxon>
    </lineage>
</organism>
<dbReference type="EMBL" id="JAFNEN010000392">
    <property type="protein sequence ID" value="KAG8184003.1"/>
    <property type="molecule type" value="Genomic_DNA"/>
</dbReference>
<keyword evidence="1" id="KW-0472">Membrane</keyword>
<evidence type="ECO:0000256" key="1">
    <source>
        <dbReference type="SAM" id="Phobius"/>
    </source>
</evidence>
<comment type="caution">
    <text evidence="2">The sequence shown here is derived from an EMBL/GenBank/DDBJ whole genome shotgun (WGS) entry which is preliminary data.</text>
</comment>
<protein>
    <submittedName>
        <fullName evidence="2">Uncharacterized protein</fullName>
    </submittedName>
</protein>
<dbReference type="Proteomes" id="UP000827092">
    <property type="component" value="Unassembled WGS sequence"/>
</dbReference>
<keyword evidence="3" id="KW-1185">Reference proteome</keyword>
<reference evidence="2 3" key="1">
    <citation type="journal article" date="2022" name="Nat. Ecol. Evol.">
        <title>A masculinizing supergene underlies an exaggerated male reproductive morph in a spider.</title>
        <authorList>
            <person name="Hendrickx F."/>
            <person name="De Corte Z."/>
            <person name="Sonet G."/>
            <person name="Van Belleghem S.M."/>
            <person name="Kostlbacher S."/>
            <person name="Vangestel C."/>
        </authorList>
    </citation>
    <scope>NUCLEOTIDE SEQUENCE [LARGE SCALE GENOMIC DNA]</scope>
    <source>
        <strain evidence="2">W744_W776</strain>
    </source>
</reference>
<evidence type="ECO:0000313" key="3">
    <source>
        <dbReference type="Proteomes" id="UP000827092"/>
    </source>
</evidence>
<accession>A0AAV6UJX5</accession>
<evidence type="ECO:0000313" key="2">
    <source>
        <dbReference type="EMBL" id="KAG8184003.1"/>
    </source>
</evidence>
<proteinExistence type="predicted"/>
<dbReference type="AlphaFoldDB" id="A0AAV6UJX5"/>
<gene>
    <name evidence="2" type="ORF">JTE90_029143</name>
</gene>
<keyword evidence="1" id="KW-1133">Transmembrane helix</keyword>
<sequence length="70" mass="8088">MTFEVLWCLHRKQHEDRIIQLHTRNFLYLALFSGSSILFCLGRQYALMSPVLKTPAIGKSGYNSLKMLLS</sequence>
<feature type="transmembrane region" description="Helical" evidence="1">
    <location>
        <begin position="26"/>
        <end position="46"/>
    </location>
</feature>
<name>A0AAV6UJX5_9ARAC</name>
<keyword evidence="1" id="KW-0812">Transmembrane</keyword>